<dbReference type="AlphaFoldDB" id="A0ABC8VZ74"/>
<dbReference type="PANTHER" id="PTHR34709">
    <property type="entry name" value="OS10G0396666 PROTEIN"/>
    <property type="match status" value="1"/>
</dbReference>
<gene>
    <name evidence="2" type="ORF">URODEC1_LOCUS8358</name>
</gene>
<feature type="domain" description="F-box" evidence="1">
    <location>
        <begin position="17"/>
        <end position="55"/>
    </location>
</feature>
<protein>
    <recommendedName>
        <fullName evidence="1">F-box domain-containing protein</fullName>
    </recommendedName>
</protein>
<accession>A0ABC8VZ74</accession>
<keyword evidence="3" id="KW-1185">Reference proteome</keyword>
<dbReference type="EMBL" id="OZ075121">
    <property type="protein sequence ID" value="CAL4899747.1"/>
    <property type="molecule type" value="Genomic_DNA"/>
</dbReference>
<dbReference type="InterPro" id="IPR001810">
    <property type="entry name" value="F-box_dom"/>
</dbReference>
<proteinExistence type="predicted"/>
<evidence type="ECO:0000313" key="3">
    <source>
        <dbReference type="Proteomes" id="UP001497457"/>
    </source>
</evidence>
<evidence type="ECO:0000313" key="2">
    <source>
        <dbReference type="EMBL" id="CAL4899747.1"/>
    </source>
</evidence>
<dbReference type="Pfam" id="PF00646">
    <property type="entry name" value="F-box"/>
    <property type="match status" value="1"/>
</dbReference>
<sequence>MEPPAARRRCHDAEDHISGLPDELLLIILLHLQSVAASARTSVLSRRWRRVWSYLPELDLGGSPAPTTTSLARLDSVDGAIKSYSAPTLHRLKIDVSEIDGCDDVPAHRVASWLGFASQRVTGGVYIRLPWPLKLSATQERRSTEEQLALPACERATEIDITMGRMYSVLRLPPAGSFTALTDLAVAGIDMDGGELGRVVSTQCPRLRNLRIRCIRLVGNQDVSIRSESLECLEFPAAHRGQLEVTAPMLLEISVARVARAYIAAPKLEKVEWTGRYDPGSHEFDVAPRHLRSLSIMYSTWISMLISSAWLVHRFDTVGELSVSLGIDKEIEGYMAFLEDMDKLPACETLIIHLFMKNHAFAPIMLHLLRRCSCIKKLKLFFNWHIPPKMTPCTTSGCPCLLPESCTLNDITFYSLEVIGISFFTGSPEEEQFLKLLLSRCNMVTLKRVDLTVPSAPVSSKIMEIVEGIRGICCPKRKVQFNVLAREVPKPSSY</sequence>
<dbReference type="SUPFAM" id="SSF81383">
    <property type="entry name" value="F-box domain"/>
    <property type="match status" value="1"/>
</dbReference>
<evidence type="ECO:0000259" key="1">
    <source>
        <dbReference type="Pfam" id="PF00646"/>
    </source>
</evidence>
<dbReference type="Proteomes" id="UP001497457">
    <property type="component" value="Chromosome 11b"/>
</dbReference>
<dbReference type="InterPro" id="IPR055312">
    <property type="entry name" value="FBL15-like"/>
</dbReference>
<name>A0ABC8VZ74_9POAL</name>
<reference evidence="3" key="1">
    <citation type="submission" date="2024-06" db="EMBL/GenBank/DDBJ databases">
        <authorList>
            <person name="Ryan C."/>
        </authorList>
    </citation>
    <scope>NUCLEOTIDE SEQUENCE [LARGE SCALE GENOMIC DNA]</scope>
</reference>
<dbReference type="PANTHER" id="PTHR34709:SF68">
    <property type="entry name" value="OS07G0550432 PROTEIN"/>
    <property type="match status" value="1"/>
</dbReference>
<reference evidence="2 3" key="2">
    <citation type="submission" date="2024-10" db="EMBL/GenBank/DDBJ databases">
        <authorList>
            <person name="Ryan C."/>
        </authorList>
    </citation>
    <scope>NUCLEOTIDE SEQUENCE [LARGE SCALE GENOMIC DNA]</scope>
</reference>
<dbReference type="InterPro" id="IPR036047">
    <property type="entry name" value="F-box-like_dom_sf"/>
</dbReference>
<organism evidence="2 3">
    <name type="scientific">Urochloa decumbens</name>
    <dbReference type="NCBI Taxonomy" id="240449"/>
    <lineage>
        <taxon>Eukaryota</taxon>
        <taxon>Viridiplantae</taxon>
        <taxon>Streptophyta</taxon>
        <taxon>Embryophyta</taxon>
        <taxon>Tracheophyta</taxon>
        <taxon>Spermatophyta</taxon>
        <taxon>Magnoliopsida</taxon>
        <taxon>Liliopsida</taxon>
        <taxon>Poales</taxon>
        <taxon>Poaceae</taxon>
        <taxon>PACMAD clade</taxon>
        <taxon>Panicoideae</taxon>
        <taxon>Panicodae</taxon>
        <taxon>Paniceae</taxon>
        <taxon>Melinidinae</taxon>
        <taxon>Urochloa</taxon>
    </lineage>
</organism>
<dbReference type="Gene3D" id="1.20.1280.50">
    <property type="match status" value="1"/>
</dbReference>